<dbReference type="AlphaFoldDB" id="A0A917UHE5"/>
<name>A0A917UHE5_9ACTN</name>
<accession>A0A917UHE5</accession>
<dbReference type="GO" id="GO:0000166">
    <property type="term" value="F:nucleotide binding"/>
    <property type="evidence" value="ECO:0007669"/>
    <property type="project" value="InterPro"/>
</dbReference>
<dbReference type="InterPro" id="IPR010995">
    <property type="entry name" value="DNA_repair_Rad51/TF_NusA_a-hlx"/>
</dbReference>
<organism evidence="2 3">
    <name type="scientific">Streptomyces fuscichromogenes</name>
    <dbReference type="NCBI Taxonomy" id="1324013"/>
    <lineage>
        <taxon>Bacteria</taxon>
        <taxon>Bacillati</taxon>
        <taxon>Actinomycetota</taxon>
        <taxon>Actinomycetes</taxon>
        <taxon>Kitasatosporales</taxon>
        <taxon>Streptomycetaceae</taxon>
        <taxon>Streptomyces</taxon>
    </lineage>
</organism>
<evidence type="ECO:0000313" key="3">
    <source>
        <dbReference type="Proteomes" id="UP000653411"/>
    </source>
</evidence>
<protein>
    <submittedName>
        <fullName evidence="2">Uncharacterized protein</fullName>
    </submittedName>
</protein>
<evidence type="ECO:0000256" key="1">
    <source>
        <dbReference type="SAM" id="MobiDB-lite"/>
    </source>
</evidence>
<dbReference type="EMBL" id="BMML01000002">
    <property type="protein sequence ID" value="GGM90704.1"/>
    <property type="molecule type" value="Genomic_DNA"/>
</dbReference>
<reference evidence="2" key="2">
    <citation type="submission" date="2020-09" db="EMBL/GenBank/DDBJ databases">
        <authorList>
            <person name="Sun Q."/>
            <person name="Zhou Y."/>
        </authorList>
    </citation>
    <scope>NUCLEOTIDE SEQUENCE</scope>
    <source>
        <strain evidence="2">CGMCC 4.7110</strain>
    </source>
</reference>
<feature type="region of interest" description="Disordered" evidence="1">
    <location>
        <begin position="147"/>
        <end position="167"/>
    </location>
</feature>
<gene>
    <name evidence="2" type="ORF">GCM10011578_008210</name>
</gene>
<dbReference type="Proteomes" id="UP000653411">
    <property type="component" value="Unassembled WGS sequence"/>
</dbReference>
<comment type="caution">
    <text evidence="2">The sequence shown here is derived from an EMBL/GenBank/DDBJ whole genome shotgun (WGS) entry which is preliminary data.</text>
</comment>
<sequence length="167" mass="17558">MGREERGVVARSARLAEAARNLVGDHDGAVGAVRAALAPIHDAAVRRELDAIPVARLQDVTEGRLRLGGVEQSGVRTVGAVLEAGAYRLLQIPGVGRRTVDQMLAAARRLAEAVQETVAVHVDVDRPEPGTTALVMALHVLVEAGPQARRAARPLPPSTCGATSRTY</sequence>
<reference evidence="2" key="1">
    <citation type="journal article" date="2014" name="Int. J. Syst. Evol. Microbiol.">
        <title>Complete genome sequence of Corynebacterium casei LMG S-19264T (=DSM 44701T), isolated from a smear-ripened cheese.</title>
        <authorList>
            <consortium name="US DOE Joint Genome Institute (JGI-PGF)"/>
            <person name="Walter F."/>
            <person name="Albersmeier A."/>
            <person name="Kalinowski J."/>
            <person name="Ruckert C."/>
        </authorList>
    </citation>
    <scope>NUCLEOTIDE SEQUENCE</scope>
    <source>
        <strain evidence="2">CGMCC 4.7110</strain>
    </source>
</reference>
<proteinExistence type="predicted"/>
<keyword evidence="3" id="KW-1185">Reference proteome</keyword>
<evidence type="ECO:0000313" key="2">
    <source>
        <dbReference type="EMBL" id="GGM90704.1"/>
    </source>
</evidence>
<dbReference type="SUPFAM" id="SSF47794">
    <property type="entry name" value="Rad51 N-terminal domain-like"/>
    <property type="match status" value="1"/>
</dbReference>